<name>A0A1H9HQZ7_9GAMM</name>
<dbReference type="OrthoDB" id="7904838at2"/>
<dbReference type="RefSeq" id="WP_092674868.1">
    <property type="nucleotide sequence ID" value="NZ_FOGC01000005.1"/>
</dbReference>
<organism evidence="1 2">
    <name type="scientific">Rosenbergiella nectarea</name>
    <dbReference type="NCBI Taxonomy" id="988801"/>
    <lineage>
        <taxon>Bacteria</taxon>
        <taxon>Pseudomonadati</taxon>
        <taxon>Pseudomonadota</taxon>
        <taxon>Gammaproteobacteria</taxon>
        <taxon>Enterobacterales</taxon>
        <taxon>Erwiniaceae</taxon>
        <taxon>Rosenbergiella</taxon>
    </lineage>
</organism>
<dbReference type="STRING" id="988801.SAMN05216522_10524"/>
<evidence type="ECO:0000313" key="2">
    <source>
        <dbReference type="Proteomes" id="UP000242515"/>
    </source>
</evidence>
<dbReference type="AlphaFoldDB" id="A0A1H9HQZ7"/>
<reference evidence="2" key="1">
    <citation type="submission" date="2016-10" db="EMBL/GenBank/DDBJ databases">
        <authorList>
            <person name="Varghese N."/>
            <person name="Submissions S."/>
        </authorList>
    </citation>
    <scope>NUCLEOTIDE SEQUENCE [LARGE SCALE GENOMIC DNA]</scope>
    <source>
        <strain evidence="2">8N4</strain>
    </source>
</reference>
<proteinExistence type="predicted"/>
<dbReference type="Proteomes" id="UP000242515">
    <property type="component" value="Unassembled WGS sequence"/>
</dbReference>
<keyword evidence="2" id="KW-1185">Reference proteome</keyword>
<sequence length="473" mass="49626">MASEYVTDSGVIKPTLAECVQDIGDALEQVVGPINREADSGTGQWIGVEAEAAAVHFEALELLWASRSLNTATGYALDAIGTWFGIARNDETETQVNAVIYGTESTLVPVGALASFGNYQFSLESASIISRTALVDGQFKVNNNTEGTYTVRVVGTDLTYTKGASDTVTDIALGLAKLIDATSQFTATSTGSSVYLTSENAIQGYAVSLGAGLSWVSIGSPAIFQATDTGEIVVPVGGLSTPVSAVTGWTGVKNLIAGSTGSNRESDTDYRTRLKAARGSTGGAATEPAIRSHLLSDVEGVTLAEVIENDSMTTNAAGQDAKSIQCVVNGGLEQDVAETIWKYKAAGVATYGTITITVKDSYGRSRDVKFSRPELVSLYVKVDVKLLDTEEDLPASVITLIKEGVENYFATLSLGDDVITQRIYGYIYSNTTGLGKLNVSVSTDGMTFSEDNVSISDTQYANVAEAAIEVSGV</sequence>
<protein>
    <submittedName>
        <fullName evidence="1">Baseplate J-like protein</fullName>
    </submittedName>
</protein>
<evidence type="ECO:0000313" key="1">
    <source>
        <dbReference type="EMBL" id="SEQ64764.1"/>
    </source>
</evidence>
<gene>
    <name evidence="1" type="ORF">SAMN05216522_10524</name>
</gene>
<accession>A0A1H9HQZ7</accession>
<dbReference type="EMBL" id="FOGC01000005">
    <property type="protein sequence ID" value="SEQ64764.1"/>
    <property type="molecule type" value="Genomic_DNA"/>
</dbReference>